<evidence type="ECO:0000256" key="4">
    <source>
        <dbReference type="ARBA" id="ARBA00023263"/>
    </source>
</evidence>
<evidence type="ECO:0000256" key="3">
    <source>
        <dbReference type="ARBA" id="ARBA00022729"/>
    </source>
</evidence>
<dbReference type="GO" id="GO:0043709">
    <property type="term" value="P:cell adhesion involved in single-species biofilm formation"/>
    <property type="evidence" value="ECO:0007669"/>
    <property type="project" value="TreeGrafter"/>
</dbReference>
<feature type="signal peptide" evidence="5">
    <location>
        <begin position="1"/>
        <end position="27"/>
    </location>
</feature>
<dbReference type="AlphaFoldDB" id="A0AAI9I0C2"/>
<comment type="caution">
    <text evidence="6">The sequence shown here is derived from an EMBL/GenBank/DDBJ whole genome shotgun (WGS) entry which is preliminary data.</text>
</comment>
<proteinExistence type="inferred from homology"/>
<dbReference type="EMBL" id="AAZDVE040000013">
    <property type="protein sequence ID" value="EMP9433053.1"/>
    <property type="molecule type" value="Genomic_DNA"/>
</dbReference>
<evidence type="ECO:0000256" key="1">
    <source>
        <dbReference type="ARBA" id="ARBA00004561"/>
    </source>
</evidence>
<organism evidence="6">
    <name type="scientific">Providencia stuartii</name>
    <dbReference type="NCBI Taxonomy" id="588"/>
    <lineage>
        <taxon>Bacteria</taxon>
        <taxon>Pseudomonadati</taxon>
        <taxon>Pseudomonadota</taxon>
        <taxon>Gammaproteobacteria</taxon>
        <taxon>Enterobacterales</taxon>
        <taxon>Morganellaceae</taxon>
        <taxon>Providencia</taxon>
    </lineage>
</organism>
<dbReference type="InterPro" id="IPR008966">
    <property type="entry name" value="Adhesion_dom_sf"/>
</dbReference>
<dbReference type="InterPro" id="IPR036937">
    <property type="entry name" value="Adhesion_dom_fimbrial_sf"/>
</dbReference>
<dbReference type="PANTHER" id="PTHR33420">
    <property type="entry name" value="FIMBRIAL SUBUNIT ELFA-RELATED"/>
    <property type="match status" value="1"/>
</dbReference>
<reference evidence="6" key="1">
    <citation type="submission" date="2024-02" db="EMBL/GenBank/DDBJ databases">
        <authorList>
            <consortium name="Clinical and Environmental Microbiology Branch: Whole genome sequencing antimicrobial resistance pathogens in the healthcare setting"/>
        </authorList>
    </citation>
    <scope>NUCLEOTIDE SEQUENCE</scope>
    <source>
        <strain evidence="6">2020GO-00142</strain>
    </source>
</reference>
<dbReference type="PANTHER" id="PTHR33420:SF3">
    <property type="entry name" value="FIMBRIAL SUBUNIT ELFA"/>
    <property type="match status" value="1"/>
</dbReference>
<comment type="similarity">
    <text evidence="2">Belongs to the fimbrial protein family.</text>
</comment>
<dbReference type="SUPFAM" id="SSF49401">
    <property type="entry name" value="Bacterial adhesins"/>
    <property type="match status" value="1"/>
</dbReference>
<name>A0AAI9I0C2_PROST</name>
<evidence type="ECO:0000256" key="5">
    <source>
        <dbReference type="SAM" id="SignalP"/>
    </source>
</evidence>
<feature type="chain" id="PRO_5042484063" evidence="5">
    <location>
        <begin position="28"/>
        <end position="354"/>
    </location>
</feature>
<dbReference type="PROSITE" id="PS51257">
    <property type="entry name" value="PROKAR_LIPOPROTEIN"/>
    <property type="match status" value="1"/>
</dbReference>
<sequence>MHRLISKTPFILFVLGLLFSCMNMARASDISPDIDIPDSKLSFGTAEAEMASGEIIGEGWQIYSGIACDSNLNNPNERENFEYFMIRDGSSRETGLTINYDGVSFPVYASTVKGIGYAWGFREEGQRKWQPLLHGTNGLKYEIHKPSPRLNLEIAYARVRVDGIPPLGKTNITRDARAFIQCYKMDNKNIIYYGYVSNGYTDLTSTASTCEIDTRRLNVDLGEHDLNEVNKLSTGSHFGSAEENVDMRCNAGIRVYVSIGEYGRTPSIGRDVIELTDNSNSPGYGVQVFHGDDPTPLKIGGDSNVIGKYHRFLFRSEQGNKLYSVPFIFKYIKTAYTVKPSSGNAALTMTFVYD</sequence>
<dbReference type="Gene3D" id="2.60.40.1090">
    <property type="entry name" value="Fimbrial-type adhesion domain"/>
    <property type="match status" value="1"/>
</dbReference>
<keyword evidence="4" id="KW-0281">Fimbrium</keyword>
<dbReference type="InterPro" id="IPR050263">
    <property type="entry name" value="Bact_Fimbrial_Adh_Pro"/>
</dbReference>
<keyword evidence="3 5" id="KW-0732">Signal</keyword>
<dbReference type="GO" id="GO:0009289">
    <property type="term" value="C:pilus"/>
    <property type="evidence" value="ECO:0007669"/>
    <property type="project" value="UniProtKB-SubCell"/>
</dbReference>
<gene>
    <name evidence="6" type="ORF">JRA39_002105</name>
</gene>
<evidence type="ECO:0000313" key="6">
    <source>
        <dbReference type="EMBL" id="EMP9433053.1"/>
    </source>
</evidence>
<evidence type="ECO:0000256" key="2">
    <source>
        <dbReference type="ARBA" id="ARBA00006671"/>
    </source>
</evidence>
<comment type="subcellular location">
    <subcellularLocation>
        <location evidence="1">Fimbrium</location>
    </subcellularLocation>
</comment>
<accession>A0AAI9I0C2</accession>
<protein>
    <submittedName>
        <fullName evidence="6">Pilus assembly protein FimA</fullName>
    </submittedName>
</protein>